<gene>
    <name evidence="2" type="ORF">TSAR_002543</name>
</gene>
<feature type="region of interest" description="Disordered" evidence="1">
    <location>
        <begin position="49"/>
        <end position="74"/>
    </location>
</feature>
<reference evidence="2 3" key="1">
    <citation type="journal article" date="2017" name="Curr. Biol.">
        <title>The Evolution of Venom by Co-option of Single-Copy Genes.</title>
        <authorList>
            <person name="Martinson E.O."/>
            <person name="Mrinalini"/>
            <person name="Kelkar Y.D."/>
            <person name="Chang C.H."/>
            <person name="Werren J.H."/>
        </authorList>
    </citation>
    <scope>NUCLEOTIDE SEQUENCE [LARGE SCALE GENOMIC DNA]</scope>
    <source>
        <strain evidence="2 3">Alberta</strain>
        <tissue evidence="2">Whole body</tissue>
    </source>
</reference>
<name>A0A232EI47_9HYME</name>
<accession>A0A232EI47</accession>
<feature type="compositionally biased region" description="Basic and acidic residues" evidence="1">
    <location>
        <begin position="49"/>
        <end position="63"/>
    </location>
</feature>
<dbReference type="EMBL" id="NNAY01004369">
    <property type="protein sequence ID" value="OXU17991.1"/>
    <property type="molecule type" value="Genomic_DNA"/>
</dbReference>
<proteinExistence type="predicted"/>
<evidence type="ECO:0000256" key="1">
    <source>
        <dbReference type="SAM" id="MobiDB-lite"/>
    </source>
</evidence>
<feature type="region of interest" description="Disordered" evidence="1">
    <location>
        <begin position="1"/>
        <end position="33"/>
    </location>
</feature>
<protein>
    <submittedName>
        <fullName evidence="2">Uncharacterized protein</fullName>
    </submittedName>
</protein>
<organism evidence="2 3">
    <name type="scientific">Trichomalopsis sarcophagae</name>
    <dbReference type="NCBI Taxonomy" id="543379"/>
    <lineage>
        <taxon>Eukaryota</taxon>
        <taxon>Metazoa</taxon>
        <taxon>Ecdysozoa</taxon>
        <taxon>Arthropoda</taxon>
        <taxon>Hexapoda</taxon>
        <taxon>Insecta</taxon>
        <taxon>Pterygota</taxon>
        <taxon>Neoptera</taxon>
        <taxon>Endopterygota</taxon>
        <taxon>Hymenoptera</taxon>
        <taxon>Apocrita</taxon>
        <taxon>Proctotrupomorpha</taxon>
        <taxon>Chalcidoidea</taxon>
        <taxon>Pteromalidae</taxon>
        <taxon>Pteromalinae</taxon>
        <taxon>Trichomalopsis</taxon>
    </lineage>
</organism>
<comment type="caution">
    <text evidence="2">The sequence shown here is derived from an EMBL/GenBank/DDBJ whole genome shotgun (WGS) entry which is preliminary data.</text>
</comment>
<keyword evidence="3" id="KW-1185">Reference proteome</keyword>
<evidence type="ECO:0000313" key="3">
    <source>
        <dbReference type="Proteomes" id="UP000215335"/>
    </source>
</evidence>
<evidence type="ECO:0000313" key="2">
    <source>
        <dbReference type="EMBL" id="OXU17991.1"/>
    </source>
</evidence>
<sequence length="74" mass="8443">MNAATLSAKKNSKPGIKSEWQRRTSKESLSMRQEYQLRQVETSLRMQLIDKKDTNDADSRNIDPGKTTDNNTVS</sequence>
<dbReference type="Proteomes" id="UP000215335">
    <property type="component" value="Unassembled WGS sequence"/>
</dbReference>
<dbReference type="AlphaFoldDB" id="A0A232EI47"/>